<dbReference type="EMBL" id="NFEZ01000003">
    <property type="protein sequence ID" value="PLT47583.1"/>
    <property type="molecule type" value="Genomic_DNA"/>
</dbReference>
<evidence type="ECO:0000313" key="5">
    <source>
        <dbReference type="Proteomes" id="UP000234789"/>
    </source>
</evidence>
<evidence type="ECO:0000259" key="3">
    <source>
        <dbReference type="PROSITE" id="PS50995"/>
    </source>
</evidence>
<keyword evidence="1" id="KW-0238">DNA-binding</keyword>
<evidence type="ECO:0000313" key="4">
    <source>
        <dbReference type="EMBL" id="PLT47583.1"/>
    </source>
</evidence>
<dbReference type="InterPro" id="IPR036388">
    <property type="entry name" value="WH-like_DNA-bd_sf"/>
</dbReference>
<dbReference type="Pfam" id="PF01047">
    <property type="entry name" value="MarR"/>
    <property type="match status" value="1"/>
</dbReference>
<dbReference type="PANTHER" id="PTHR33164:SF43">
    <property type="entry name" value="HTH-TYPE TRANSCRIPTIONAL REPRESSOR YETL"/>
    <property type="match status" value="1"/>
</dbReference>
<feature type="domain" description="HTH marR-type" evidence="3">
    <location>
        <begin position="17"/>
        <end position="156"/>
    </location>
</feature>
<dbReference type="SMART" id="SM00347">
    <property type="entry name" value="HTH_MARR"/>
    <property type="match status" value="1"/>
</dbReference>
<dbReference type="InterPro" id="IPR000835">
    <property type="entry name" value="HTH_MarR-typ"/>
</dbReference>
<feature type="region of interest" description="Disordered" evidence="2">
    <location>
        <begin position="165"/>
        <end position="213"/>
    </location>
</feature>
<feature type="compositionally biased region" description="Low complexity" evidence="2">
    <location>
        <begin position="169"/>
        <end position="181"/>
    </location>
</feature>
<reference evidence="4 5" key="1">
    <citation type="submission" date="2017-05" db="EMBL/GenBank/DDBJ databases">
        <title>Functional genome analysis of Paenibacillus pasadenensis strain R16: insights on endophytic life style and antifungal activity.</title>
        <authorList>
            <person name="Passera A."/>
            <person name="Marcolungo L."/>
            <person name="Casati P."/>
            <person name="Brasca M."/>
            <person name="Quaglino F."/>
            <person name="Delledonne M."/>
        </authorList>
    </citation>
    <scope>NUCLEOTIDE SEQUENCE [LARGE SCALE GENOMIC DNA]</scope>
    <source>
        <strain evidence="4 5">R16</strain>
    </source>
</reference>
<dbReference type="Gene3D" id="1.10.10.10">
    <property type="entry name" value="Winged helix-like DNA-binding domain superfamily/Winged helix DNA-binding domain"/>
    <property type="match status" value="1"/>
</dbReference>
<dbReference type="GO" id="GO:0003700">
    <property type="term" value="F:DNA-binding transcription factor activity"/>
    <property type="evidence" value="ECO:0007669"/>
    <property type="project" value="InterPro"/>
</dbReference>
<gene>
    <name evidence="4" type="ORF">B8V81_1807</name>
</gene>
<proteinExistence type="predicted"/>
<name>A0A2N5NB84_9BACL</name>
<dbReference type="GO" id="GO:0003677">
    <property type="term" value="F:DNA binding"/>
    <property type="evidence" value="ECO:0007669"/>
    <property type="project" value="UniProtKB-KW"/>
</dbReference>
<dbReference type="SUPFAM" id="SSF46785">
    <property type="entry name" value="Winged helix' DNA-binding domain"/>
    <property type="match status" value="1"/>
</dbReference>
<evidence type="ECO:0000256" key="2">
    <source>
        <dbReference type="SAM" id="MobiDB-lite"/>
    </source>
</evidence>
<dbReference type="RefSeq" id="WP_101808177.1">
    <property type="nucleotide sequence ID" value="NZ_NFEZ01000003.1"/>
</dbReference>
<keyword evidence="5" id="KW-1185">Reference proteome</keyword>
<comment type="caution">
    <text evidence="4">The sequence shown here is derived from an EMBL/GenBank/DDBJ whole genome shotgun (WGS) entry which is preliminary data.</text>
</comment>
<dbReference type="InterPro" id="IPR036390">
    <property type="entry name" value="WH_DNA-bd_sf"/>
</dbReference>
<accession>A0A2N5NB84</accession>
<organism evidence="4 5">
    <name type="scientific">Paenibacillus pasadenensis</name>
    <dbReference type="NCBI Taxonomy" id="217090"/>
    <lineage>
        <taxon>Bacteria</taxon>
        <taxon>Bacillati</taxon>
        <taxon>Bacillota</taxon>
        <taxon>Bacilli</taxon>
        <taxon>Bacillales</taxon>
        <taxon>Paenibacillaceae</taxon>
        <taxon>Paenibacillus</taxon>
    </lineage>
</organism>
<dbReference type="InterPro" id="IPR039422">
    <property type="entry name" value="MarR/SlyA-like"/>
</dbReference>
<evidence type="ECO:0000256" key="1">
    <source>
        <dbReference type="ARBA" id="ARBA00023125"/>
    </source>
</evidence>
<dbReference type="Proteomes" id="UP000234789">
    <property type="component" value="Unassembled WGS sequence"/>
</dbReference>
<sequence length="213" mass="23241">MSDSNDNRQVPSPAPDREELKLEADWLFRKLVRRFVKERDKIALEGVSLPGLLVLGTILQEGEQRLGELAERLDFTSGAVTALCDKLESAGYAERRRSASDRRSIALAITPAGRKLLERTREAGAHTVELLFGGLGPAELELRIELFRELLQRLDGFAERVTERHEQASARAAAPDASPSASPAPVPDASPSALAEPPAKPAAPQRRSPFIGY</sequence>
<dbReference type="PANTHER" id="PTHR33164">
    <property type="entry name" value="TRANSCRIPTIONAL REGULATOR, MARR FAMILY"/>
    <property type="match status" value="1"/>
</dbReference>
<dbReference type="PRINTS" id="PR00598">
    <property type="entry name" value="HTHMARR"/>
</dbReference>
<dbReference type="GO" id="GO:0006950">
    <property type="term" value="P:response to stress"/>
    <property type="evidence" value="ECO:0007669"/>
    <property type="project" value="TreeGrafter"/>
</dbReference>
<dbReference type="PROSITE" id="PS50995">
    <property type="entry name" value="HTH_MARR_2"/>
    <property type="match status" value="1"/>
</dbReference>
<protein>
    <submittedName>
        <fullName evidence="4">Transcriptional regulator, MarR family</fullName>
    </submittedName>
</protein>
<dbReference type="AlphaFoldDB" id="A0A2N5NB84"/>